<dbReference type="InterPro" id="IPR036852">
    <property type="entry name" value="Peptidase_S8/S53_dom_sf"/>
</dbReference>
<dbReference type="AlphaFoldDB" id="A0AAV6Y572"/>
<dbReference type="InterPro" id="IPR045051">
    <property type="entry name" value="SBT"/>
</dbReference>
<dbReference type="Proteomes" id="UP000826271">
    <property type="component" value="Unassembled WGS sequence"/>
</dbReference>
<evidence type="ECO:0000256" key="1">
    <source>
        <dbReference type="ARBA" id="ARBA00011073"/>
    </source>
</evidence>
<name>A0AAV6Y572_9LAMI</name>
<evidence type="ECO:0000256" key="2">
    <source>
        <dbReference type="ARBA" id="ARBA00022729"/>
    </source>
</evidence>
<protein>
    <submittedName>
        <fullName evidence="3">Uncharacterized protein</fullName>
    </submittedName>
</protein>
<accession>A0AAV6Y572</accession>
<reference evidence="3" key="1">
    <citation type="submission" date="2019-10" db="EMBL/GenBank/DDBJ databases">
        <authorList>
            <person name="Zhang R."/>
            <person name="Pan Y."/>
            <person name="Wang J."/>
            <person name="Ma R."/>
            <person name="Yu S."/>
        </authorList>
    </citation>
    <scope>NUCLEOTIDE SEQUENCE</scope>
    <source>
        <strain evidence="3">LA-IB0</strain>
        <tissue evidence="3">Leaf</tissue>
    </source>
</reference>
<dbReference type="CDD" id="cd02120">
    <property type="entry name" value="PA_subtilisin_like"/>
    <property type="match status" value="1"/>
</dbReference>
<sequence length="160" mass="17545">MLTGGCSGSALLKAFDDAIADGVDVISLSIGEDIFKLEEPYFATDTIAIGAFHAVEREIVVMEAWQSHTTTKHLKMMQGSLDGEKVKGKILVCGTKYPGDYEAFDLLQTQGVVGLIFNDNVRLQEPPNFGTSPISVITNKEDDDDILSYIKSNRQEQRAE</sequence>
<comment type="caution">
    <text evidence="3">The sequence shown here is derived from an EMBL/GenBank/DDBJ whole genome shotgun (WGS) entry which is preliminary data.</text>
</comment>
<comment type="similarity">
    <text evidence="1">Belongs to the peptidase S8 family.</text>
</comment>
<evidence type="ECO:0000313" key="4">
    <source>
        <dbReference type="Proteomes" id="UP000826271"/>
    </source>
</evidence>
<dbReference type="GO" id="GO:0004252">
    <property type="term" value="F:serine-type endopeptidase activity"/>
    <property type="evidence" value="ECO:0007669"/>
    <property type="project" value="InterPro"/>
</dbReference>
<dbReference type="Gene3D" id="3.40.50.200">
    <property type="entry name" value="Peptidase S8/S53 domain"/>
    <property type="match status" value="1"/>
</dbReference>
<dbReference type="GO" id="GO:0006508">
    <property type="term" value="P:proteolysis"/>
    <property type="evidence" value="ECO:0007669"/>
    <property type="project" value="InterPro"/>
</dbReference>
<proteinExistence type="inferred from homology"/>
<keyword evidence="2" id="KW-0732">Signal</keyword>
<dbReference type="EMBL" id="WHWC01000001">
    <property type="protein sequence ID" value="KAG8389853.1"/>
    <property type="molecule type" value="Genomic_DNA"/>
</dbReference>
<dbReference type="SUPFAM" id="SSF52743">
    <property type="entry name" value="Subtilisin-like"/>
    <property type="match status" value="1"/>
</dbReference>
<dbReference type="PANTHER" id="PTHR10795">
    <property type="entry name" value="PROPROTEIN CONVERTASE SUBTILISIN/KEXIN"/>
    <property type="match status" value="1"/>
</dbReference>
<keyword evidence="4" id="KW-1185">Reference proteome</keyword>
<organism evidence="3 4">
    <name type="scientific">Buddleja alternifolia</name>
    <dbReference type="NCBI Taxonomy" id="168488"/>
    <lineage>
        <taxon>Eukaryota</taxon>
        <taxon>Viridiplantae</taxon>
        <taxon>Streptophyta</taxon>
        <taxon>Embryophyta</taxon>
        <taxon>Tracheophyta</taxon>
        <taxon>Spermatophyta</taxon>
        <taxon>Magnoliopsida</taxon>
        <taxon>eudicotyledons</taxon>
        <taxon>Gunneridae</taxon>
        <taxon>Pentapetalae</taxon>
        <taxon>asterids</taxon>
        <taxon>lamiids</taxon>
        <taxon>Lamiales</taxon>
        <taxon>Scrophulariaceae</taxon>
        <taxon>Buddlejeae</taxon>
        <taxon>Buddleja</taxon>
    </lineage>
</organism>
<gene>
    <name evidence="3" type="ORF">BUALT_Bualt01G0022000</name>
</gene>
<evidence type="ECO:0000313" key="3">
    <source>
        <dbReference type="EMBL" id="KAG8389853.1"/>
    </source>
</evidence>